<dbReference type="InterPro" id="IPR052196">
    <property type="entry name" value="Bact_Kbp"/>
</dbReference>
<accession>A0ABV4TTX2</accession>
<feature type="chain" id="PRO_5046122550" evidence="2">
    <location>
        <begin position="23"/>
        <end position="264"/>
    </location>
</feature>
<dbReference type="PANTHER" id="PTHR34700:SF4">
    <property type="entry name" value="PHAGE-LIKE ELEMENT PBSX PROTEIN XKDP"/>
    <property type="match status" value="1"/>
</dbReference>
<organism evidence="4 5">
    <name type="scientific">Thiohalorhabdus methylotrophus</name>
    <dbReference type="NCBI Taxonomy" id="3242694"/>
    <lineage>
        <taxon>Bacteria</taxon>
        <taxon>Pseudomonadati</taxon>
        <taxon>Pseudomonadota</taxon>
        <taxon>Gammaproteobacteria</taxon>
        <taxon>Thiohalorhabdales</taxon>
        <taxon>Thiohalorhabdaceae</taxon>
        <taxon>Thiohalorhabdus</taxon>
    </lineage>
</organism>
<dbReference type="Gene3D" id="3.10.350.10">
    <property type="entry name" value="LysM domain"/>
    <property type="match status" value="1"/>
</dbReference>
<dbReference type="PANTHER" id="PTHR34700">
    <property type="entry name" value="POTASSIUM BINDING PROTEIN KBP"/>
    <property type="match status" value="1"/>
</dbReference>
<keyword evidence="2" id="KW-0732">Signal</keyword>
<feature type="region of interest" description="Disordered" evidence="1">
    <location>
        <begin position="112"/>
        <end position="158"/>
    </location>
</feature>
<proteinExistence type="predicted"/>
<dbReference type="InterPro" id="IPR018392">
    <property type="entry name" value="LysM"/>
</dbReference>
<name>A0ABV4TTX2_9GAMM</name>
<dbReference type="PROSITE" id="PS51782">
    <property type="entry name" value="LYSM"/>
    <property type="match status" value="1"/>
</dbReference>
<evidence type="ECO:0000313" key="5">
    <source>
        <dbReference type="Proteomes" id="UP001575181"/>
    </source>
</evidence>
<feature type="signal peptide" evidence="2">
    <location>
        <begin position="1"/>
        <end position="22"/>
    </location>
</feature>
<reference evidence="4 5" key="1">
    <citation type="submission" date="2024-08" db="EMBL/GenBank/DDBJ databases">
        <title>Whole-genome sequencing of halo(alkali)philic microorganisms from hypersaline lakes.</title>
        <authorList>
            <person name="Sorokin D.Y."/>
            <person name="Merkel A.Y."/>
            <person name="Messina E."/>
            <person name="Yakimov M."/>
        </authorList>
    </citation>
    <scope>NUCLEOTIDE SEQUENCE [LARGE SCALE GENOMIC DNA]</scope>
    <source>
        <strain evidence="4 5">Cl-TMA</strain>
    </source>
</reference>
<sequence>MIRANRLLYLGGMVLGASLALGGCASQPTEEAPAEQAEMSMQEKAAQAVSEAEAAVKKTQQETDDWGLWKSTLGILNNAKNSLEQGDYQAAIDAAEQAKFQAEKGLEQYQEEQEEYKKAEEAAKQRGDFPEEEWVGAAKAGQQDASRDREGGDRMAGERKSVANGTLIIQSDDQGLYKVGRGDTLWDVASADAIYGNPFAWPLIYKFNSGKINDPDLIFPSQEFEIMWNVDSAAFNAAVRHAKTRGSWRLGEPEASDLEYLEQN</sequence>
<dbReference type="PROSITE" id="PS51257">
    <property type="entry name" value="PROKAR_LIPOPROTEIN"/>
    <property type="match status" value="1"/>
</dbReference>
<dbReference type="EMBL" id="JBGUAW010000005">
    <property type="protein sequence ID" value="MFA9460769.1"/>
    <property type="molecule type" value="Genomic_DNA"/>
</dbReference>
<comment type="caution">
    <text evidence="4">The sequence shown here is derived from an EMBL/GenBank/DDBJ whole genome shotgun (WGS) entry which is preliminary data.</text>
</comment>
<protein>
    <submittedName>
        <fullName evidence="4">LysM peptidoglycan-binding domain-containing protein</fullName>
    </submittedName>
</protein>
<dbReference type="InterPro" id="IPR036779">
    <property type="entry name" value="LysM_dom_sf"/>
</dbReference>
<feature type="compositionally biased region" description="Basic and acidic residues" evidence="1">
    <location>
        <begin position="115"/>
        <end position="129"/>
    </location>
</feature>
<keyword evidence="5" id="KW-1185">Reference proteome</keyword>
<dbReference type="RefSeq" id="WP_373655556.1">
    <property type="nucleotide sequence ID" value="NZ_JBGUAW010000005.1"/>
</dbReference>
<evidence type="ECO:0000259" key="3">
    <source>
        <dbReference type="PROSITE" id="PS51782"/>
    </source>
</evidence>
<evidence type="ECO:0000256" key="1">
    <source>
        <dbReference type="SAM" id="MobiDB-lite"/>
    </source>
</evidence>
<evidence type="ECO:0000313" key="4">
    <source>
        <dbReference type="EMBL" id="MFA9460769.1"/>
    </source>
</evidence>
<feature type="domain" description="LysM" evidence="3">
    <location>
        <begin position="175"/>
        <end position="226"/>
    </location>
</feature>
<evidence type="ECO:0000256" key="2">
    <source>
        <dbReference type="SAM" id="SignalP"/>
    </source>
</evidence>
<feature type="compositionally biased region" description="Basic and acidic residues" evidence="1">
    <location>
        <begin position="145"/>
        <end position="158"/>
    </location>
</feature>
<dbReference type="Proteomes" id="UP001575181">
    <property type="component" value="Unassembled WGS sequence"/>
</dbReference>
<gene>
    <name evidence="4" type="ORF">ACERLL_08020</name>
</gene>
<dbReference type="CDD" id="cd00118">
    <property type="entry name" value="LysM"/>
    <property type="match status" value="1"/>
</dbReference>